<name>A0AAV0Q5K4_9ROSI</name>
<dbReference type="AlphaFoldDB" id="A0AAV0Q5K4"/>
<feature type="non-terminal residue" evidence="2">
    <location>
        <position position="1"/>
    </location>
</feature>
<feature type="compositionally biased region" description="Low complexity" evidence="1">
    <location>
        <begin position="1"/>
        <end position="33"/>
    </location>
</feature>
<accession>A0AAV0Q5K4</accession>
<feature type="region of interest" description="Disordered" evidence="1">
    <location>
        <begin position="1"/>
        <end position="83"/>
    </location>
</feature>
<evidence type="ECO:0000313" key="3">
    <source>
        <dbReference type="Proteomes" id="UP001154282"/>
    </source>
</evidence>
<keyword evidence="3" id="KW-1185">Reference proteome</keyword>
<evidence type="ECO:0000313" key="2">
    <source>
        <dbReference type="EMBL" id="CAI0540540.1"/>
    </source>
</evidence>
<gene>
    <name evidence="2" type="ORF">LITE_LOCUS41738</name>
</gene>
<dbReference type="EMBL" id="CAMGYJ010000009">
    <property type="protein sequence ID" value="CAI0540540.1"/>
    <property type="molecule type" value="Genomic_DNA"/>
</dbReference>
<sequence length="127" mass="13740">SPNPSGSPTSCRSTRTTSSTSTPRPPSAWSSRPRAWKSTARRSRPRLGTPPDRRGFAPSPMITTGAPSTPSSSMTSAARPPSTTLDDGWISSKVSMPSCAHFHLYSIFCIRRLKLIVVGRLEVDLKL</sequence>
<reference evidence="2" key="1">
    <citation type="submission" date="2022-08" db="EMBL/GenBank/DDBJ databases">
        <authorList>
            <person name="Gutierrez-Valencia J."/>
        </authorList>
    </citation>
    <scope>NUCLEOTIDE SEQUENCE</scope>
</reference>
<evidence type="ECO:0000256" key="1">
    <source>
        <dbReference type="SAM" id="MobiDB-lite"/>
    </source>
</evidence>
<dbReference type="Proteomes" id="UP001154282">
    <property type="component" value="Unassembled WGS sequence"/>
</dbReference>
<organism evidence="2 3">
    <name type="scientific">Linum tenue</name>
    <dbReference type="NCBI Taxonomy" id="586396"/>
    <lineage>
        <taxon>Eukaryota</taxon>
        <taxon>Viridiplantae</taxon>
        <taxon>Streptophyta</taxon>
        <taxon>Embryophyta</taxon>
        <taxon>Tracheophyta</taxon>
        <taxon>Spermatophyta</taxon>
        <taxon>Magnoliopsida</taxon>
        <taxon>eudicotyledons</taxon>
        <taxon>Gunneridae</taxon>
        <taxon>Pentapetalae</taxon>
        <taxon>rosids</taxon>
        <taxon>fabids</taxon>
        <taxon>Malpighiales</taxon>
        <taxon>Linaceae</taxon>
        <taxon>Linum</taxon>
    </lineage>
</organism>
<proteinExistence type="predicted"/>
<feature type="compositionally biased region" description="Low complexity" evidence="1">
    <location>
        <begin position="63"/>
        <end position="83"/>
    </location>
</feature>
<protein>
    <submittedName>
        <fullName evidence="2">Uncharacterized protein</fullName>
    </submittedName>
</protein>
<comment type="caution">
    <text evidence="2">The sequence shown here is derived from an EMBL/GenBank/DDBJ whole genome shotgun (WGS) entry which is preliminary data.</text>
</comment>